<dbReference type="AlphaFoldDB" id="A0A0R1HNQ5"/>
<dbReference type="EMBL" id="AZCX01000004">
    <property type="protein sequence ID" value="KRK48134.1"/>
    <property type="molecule type" value="Genomic_DNA"/>
</dbReference>
<gene>
    <name evidence="1" type="ORF">FC96_GL001866</name>
</gene>
<reference evidence="1 2" key="1">
    <citation type="journal article" date="2015" name="Genome Announc.">
        <title>Expanding the biotechnology potential of lactobacilli through comparative genomics of 213 strains and associated genera.</title>
        <authorList>
            <person name="Sun Z."/>
            <person name="Harris H.M."/>
            <person name="McCann A."/>
            <person name="Guo C."/>
            <person name="Argimon S."/>
            <person name="Zhang W."/>
            <person name="Yang X."/>
            <person name="Jeffery I.B."/>
            <person name="Cooney J.C."/>
            <person name="Kagawa T.F."/>
            <person name="Liu W."/>
            <person name="Song Y."/>
            <person name="Salvetti E."/>
            <person name="Wrobel A."/>
            <person name="Rasinkangas P."/>
            <person name="Parkhill J."/>
            <person name="Rea M.C."/>
            <person name="O'Sullivan O."/>
            <person name="Ritari J."/>
            <person name="Douillard F.P."/>
            <person name="Paul Ross R."/>
            <person name="Yang R."/>
            <person name="Briner A.E."/>
            <person name="Felis G.E."/>
            <person name="de Vos W.M."/>
            <person name="Barrangou R."/>
            <person name="Klaenhammer T.R."/>
            <person name="Caufield P.W."/>
            <person name="Cui Y."/>
            <person name="Zhang H."/>
            <person name="O'Toole P.W."/>
        </authorList>
    </citation>
    <scope>NUCLEOTIDE SEQUENCE [LARGE SCALE GENOMIC DNA]</scope>
    <source>
        <strain evidence="1 2">JCM 15530</strain>
    </source>
</reference>
<protein>
    <submittedName>
        <fullName evidence="1">Uncharacterized protein</fullName>
    </submittedName>
</protein>
<comment type="caution">
    <text evidence="1">The sequence shown here is derived from an EMBL/GenBank/DDBJ whole genome shotgun (WGS) entry which is preliminary data.</text>
</comment>
<sequence length="94" mass="10479">MSEPLTVQLPQEASDQLKLQMVALLKEAVISVQGKAKESGEWLRGKSAVARYLGCSSETVSKMVLNGLNPHMIPEAPNIYFFNRREVDEYILNA</sequence>
<dbReference type="Proteomes" id="UP000050911">
    <property type="component" value="Unassembled WGS sequence"/>
</dbReference>
<dbReference type="RefSeq" id="WP_054660689.1">
    <property type="nucleotide sequence ID" value="NZ_AZCX01000004.1"/>
</dbReference>
<dbReference type="STRING" id="1302272.FC96_GL001866"/>
<proteinExistence type="predicted"/>
<organism evidence="1 2">
    <name type="scientific">Secundilactobacillus kimchicus JCM 15530</name>
    <dbReference type="NCBI Taxonomy" id="1302272"/>
    <lineage>
        <taxon>Bacteria</taxon>
        <taxon>Bacillati</taxon>
        <taxon>Bacillota</taxon>
        <taxon>Bacilli</taxon>
        <taxon>Lactobacillales</taxon>
        <taxon>Lactobacillaceae</taxon>
        <taxon>Secundilactobacillus</taxon>
    </lineage>
</organism>
<dbReference type="PATRIC" id="fig|1302272.5.peg.1893"/>
<keyword evidence="2" id="KW-1185">Reference proteome</keyword>
<name>A0A0R1HNQ5_9LACO</name>
<accession>A0A0R1HNQ5</accession>
<evidence type="ECO:0000313" key="2">
    <source>
        <dbReference type="Proteomes" id="UP000050911"/>
    </source>
</evidence>
<evidence type="ECO:0000313" key="1">
    <source>
        <dbReference type="EMBL" id="KRK48134.1"/>
    </source>
</evidence>
<dbReference type="OrthoDB" id="2319584at2"/>